<keyword evidence="7" id="KW-0249">Electron transport</keyword>
<evidence type="ECO:0000256" key="7">
    <source>
        <dbReference type="ARBA" id="ARBA00022982"/>
    </source>
</evidence>
<feature type="transmembrane region" description="Helical" evidence="15">
    <location>
        <begin position="46"/>
        <end position="66"/>
    </location>
</feature>
<feature type="transmembrane region" description="Helical" evidence="15">
    <location>
        <begin position="283"/>
        <end position="305"/>
    </location>
</feature>
<dbReference type="Gene3D" id="3.40.50.80">
    <property type="entry name" value="Nucleotide-binding domain of ferredoxin-NADP reductase (FNR) module"/>
    <property type="match status" value="1"/>
</dbReference>
<keyword evidence="8 15" id="KW-1133">Transmembrane helix</keyword>
<keyword evidence="18" id="KW-1185">Reference proteome</keyword>
<dbReference type="AlphaFoldDB" id="A0A9Q5HW85"/>
<evidence type="ECO:0000256" key="13">
    <source>
        <dbReference type="ARBA" id="ARBA00048483"/>
    </source>
</evidence>
<evidence type="ECO:0000256" key="8">
    <source>
        <dbReference type="ARBA" id="ARBA00022989"/>
    </source>
</evidence>
<evidence type="ECO:0000256" key="9">
    <source>
        <dbReference type="ARBA" id="ARBA00023002"/>
    </source>
</evidence>
<dbReference type="PROSITE" id="PS51384">
    <property type="entry name" value="FAD_FR"/>
    <property type="match status" value="1"/>
</dbReference>
<dbReference type="EC" id="1.16.1.9" evidence="3"/>
<evidence type="ECO:0000256" key="6">
    <source>
        <dbReference type="ARBA" id="ARBA00022692"/>
    </source>
</evidence>
<comment type="catalytic activity">
    <reaction evidence="13">
        <text>2 a Fe(II)-siderophore + NADP(+) + H(+) = 2 a Fe(III)-siderophore + NADPH</text>
        <dbReference type="Rhea" id="RHEA:28795"/>
        <dbReference type="Rhea" id="RHEA-COMP:11342"/>
        <dbReference type="Rhea" id="RHEA-COMP:11344"/>
        <dbReference type="ChEBI" id="CHEBI:15378"/>
        <dbReference type="ChEBI" id="CHEBI:29033"/>
        <dbReference type="ChEBI" id="CHEBI:29034"/>
        <dbReference type="ChEBI" id="CHEBI:57783"/>
        <dbReference type="ChEBI" id="CHEBI:58349"/>
        <dbReference type="EC" id="1.16.1.9"/>
    </reaction>
</comment>
<evidence type="ECO:0000259" key="16">
    <source>
        <dbReference type="PROSITE" id="PS51384"/>
    </source>
</evidence>
<accession>A0A9Q5HW85</accession>
<feature type="transmembrane region" description="Helical" evidence="15">
    <location>
        <begin position="312"/>
        <end position="330"/>
    </location>
</feature>
<dbReference type="InterPro" id="IPR013130">
    <property type="entry name" value="Fe3_Rdtase_TM_dom"/>
</dbReference>
<dbReference type="GO" id="GO:0015677">
    <property type="term" value="P:copper ion import"/>
    <property type="evidence" value="ECO:0007669"/>
    <property type="project" value="TreeGrafter"/>
</dbReference>
<sequence length="690" mass="73381">MSSYPSATTGNSSTSEATTGDAGASGGQGGGGGGGGFNGPSPDETMVYWLDIALLCVVSAFFLAFLPRMIGRLSNFSEWTRGLILRAGGPPDPMVQRMRNQDRIQRVNTATTYVDGGSDQSHTLANHSTSAYAYGRSGKEWSSAPSGQTTNPPAHVVSLTSLFHPLSKFFGYPISPGKSTGKYLLVIVYMAGVFFLVFFNGGDPLADSDRLGYIAISQIPVAVALGTKNNVIGMLLGMGYERLNYLHRAVGIVSFAAAGMHALGYLYKWAINESLAQTIAEPFVIWGLVGLGGVSLLFVCSIPVVRQRAYTFFLYSHIAGYVLYLIGICYHESVCINWALLSVGIYGLDHFLRVIKTRFAVAKLTAVPELGITRVELPGVGAGWRAGQHVRLRVMSGEMGLIGWSVAHPFTIANASDSESGHGLVLLCKKAGSWTDKLYAAANRSGSYGSEEKYGAQRIREMRVIVEGPYGGLGNMVMSSYSSVLLVTGGSGVTFGIGQAEELVQHISSGKSAVKFIELVWITQDKSSLSPMLPTFASLLNSVANIPGVIMRITVHYTRADKQSAFAPEGAKVGGSSLDAHLATLAPNLTLHAGRPSLPRALSSIASLTSSLQDAKGLAVGVCGPLGLAGEVQRAVRGVDGHMRSACGGIEVHEECVPTFPSANPFYPLRLVLSQEHNSSDADYLMLFYF</sequence>
<evidence type="ECO:0000256" key="2">
    <source>
        <dbReference type="ARBA" id="ARBA00006278"/>
    </source>
</evidence>
<feature type="compositionally biased region" description="Low complexity" evidence="14">
    <location>
        <begin position="12"/>
        <end position="22"/>
    </location>
</feature>
<evidence type="ECO:0000256" key="1">
    <source>
        <dbReference type="ARBA" id="ARBA00004651"/>
    </source>
</evidence>
<dbReference type="GO" id="GO:0006826">
    <property type="term" value="P:iron ion transport"/>
    <property type="evidence" value="ECO:0007669"/>
    <property type="project" value="TreeGrafter"/>
</dbReference>
<dbReference type="PANTHER" id="PTHR32361:SF9">
    <property type="entry name" value="FERRIC REDUCTASE TRANSMEMBRANE COMPONENT 3-RELATED"/>
    <property type="match status" value="1"/>
</dbReference>
<keyword evidence="10" id="KW-0406">Ion transport</keyword>
<dbReference type="InterPro" id="IPR039261">
    <property type="entry name" value="FNR_nucleotide-bd"/>
</dbReference>
<feature type="region of interest" description="Disordered" evidence="14">
    <location>
        <begin position="1"/>
        <end position="38"/>
    </location>
</feature>
<keyword evidence="4" id="KW-0813">Transport</keyword>
<evidence type="ECO:0000256" key="4">
    <source>
        <dbReference type="ARBA" id="ARBA00022448"/>
    </source>
</evidence>
<evidence type="ECO:0000313" key="18">
    <source>
        <dbReference type="Proteomes" id="UP000757232"/>
    </source>
</evidence>
<feature type="domain" description="FAD-binding FR-type" evidence="16">
    <location>
        <begin position="347"/>
        <end position="476"/>
    </location>
</feature>
<dbReference type="SUPFAM" id="SSF63380">
    <property type="entry name" value="Riboflavin synthase domain-like"/>
    <property type="match status" value="1"/>
</dbReference>
<keyword evidence="5" id="KW-1003">Cell membrane</keyword>
<evidence type="ECO:0000256" key="11">
    <source>
        <dbReference type="ARBA" id="ARBA00023136"/>
    </source>
</evidence>
<feature type="transmembrane region" description="Helical" evidence="15">
    <location>
        <begin position="249"/>
        <end position="271"/>
    </location>
</feature>
<dbReference type="SFLD" id="SFLDG01168">
    <property type="entry name" value="Ferric_reductase_subgroup_(FRE"/>
    <property type="match status" value="1"/>
</dbReference>
<dbReference type="PANTHER" id="PTHR32361">
    <property type="entry name" value="FERRIC/CUPRIC REDUCTASE TRANSMEMBRANE COMPONENT"/>
    <property type="match status" value="1"/>
</dbReference>
<dbReference type="Pfam" id="PF01794">
    <property type="entry name" value="Ferric_reduct"/>
    <property type="match status" value="1"/>
</dbReference>
<keyword evidence="12" id="KW-0325">Glycoprotein</keyword>
<evidence type="ECO:0000256" key="10">
    <source>
        <dbReference type="ARBA" id="ARBA00023065"/>
    </source>
</evidence>
<evidence type="ECO:0000256" key="5">
    <source>
        <dbReference type="ARBA" id="ARBA00022475"/>
    </source>
</evidence>
<dbReference type="CDD" id="cd06186">
    <property type="entry name" value="NOX_Duox_like_FAD_NADP"/>
    <property type="match status" value="1"/>
</dbReference>
<proteinExistence type="inferred from homology"/>
<evidence type="ECO:0000313" key="17">
    <source>
        <dbReference type="EMBL" id="OCB87148.1"/>
    </source>
</evidence>
<protein>
    <recommendedName>
        <fullName evidence="3">ferric-chelate reductase (NADPH)</fullName>
        <ecNumber evidence="3">1.16.1.9</ecNumber>
    </recommendedName>
</protein>
<keyword evidence="6 15" id="KW-0812">Transmembrane</keyword>
<dbReference type="GO" id="GO:0006879">
    <property type="term" value="P:intracellular iron ion homeostasis"/>
    <property type="evidence" value="ECO:0007669"/>
    <property type="project" value="TreeGrafter"/>
</dbReference>
<dbReference type="InterPro" id="IPR013112">
    <property type="entry name" value="FAD-bd_8"/>
</dbReference>
<comment type="caution">
    <text evidence="17">The sequence shown here is derived from an EMBL/GenBank/DDBJ whole genome shotgun (WGS) entry which is preliminary data.</text>
</comment>
<dbReference type="Pfam" id="PF08022">
    <property type="entry name" value="FAD_binding_8"/>
    <property type="match status" value="1"/>
</dbReference>
<comment type="subcellular location">
    <subcellularLocation>
        <location evidence="1">Cell membrane</location>
        <topology evidence="1">Multi-pass membrane protein</topology>
    </subcellularLocation>
</comment>
<feature type="transmembrane region" description="Helical" evidence="15">
    <location>
        <begin position="183"/>
        <end position="201"/>
    </location>
</feature>
<dbReference type="GO" id="GO:0052851">
    <property type="term" value="F:ferric-chelate reductase (NADPH) activity"/>
    <property type="evidence" value="ECO:0007669"/>
    <property type="project" value="UniProtKB-EC"/>
</dbReference>
<feature type="transmembrane region" description="Helical" evidence="15">
    <location>
        <begin position="213"/>
        <end position="237"/>
    </location>
</feature>
<dbReference type="Proteomes" id="UP000757232">
    <property type="component" value="Unassembled WGS sequence"/>
</dbReference>
<dbReference type="InterPro" id="IPR017927">
    <property type="entry name" value="FAD-bd_FR_type"/>
</dbReference>
<dbReference type="InterPro" id="IPR013121">
    <property type="entry name" value="Fe_red_NAD-bd_6"/>
</dbReference>
<gene>
    <name evidence="17" type="ORF">A7U60_g5662</name>
</gene>
<keyword evidence="11 15" id="KW-0472">Membrane</keyword>
<dbReference type="InterPro" id="IPR051410">
    <property type="entry name" value="Ferric/Cupric_Reductase"/>
</dbReference>
<evidence type="ECO:0000256" key="3">
    <source>
        <dbReference type="ARBA" id="ARBA00012668"/>
    </source>
</evidence>
<dbReference type="OrthoDB" id="17725at2759"/>
<reference evidence="17" key="1">
    <citation type="submission" date="2016-06" db="EMBL/GenBank/DDBJ databases">
        <title>Draft Genome sequence of the fungus Inonotus baumii.</title>
        <authorList>
            <person name="Zhu H."/>
            <person name="Lin W."/>
        </authorList>
    </citation>
    <scope>NUCLEOTIDE SEQUENCE</scope>
    <source>
        <strain evidence="17">821</strain>
    </source>
</reference>
<keyword evidence="9" id="KW-0560">Oxidoreductase</keyword>
<evidence type="ECO:0000256" key="15">
    <source>
        <dbReference type="SAM" id="Phobius"/>
    </source>
</evidence>
<organism evidence="17 18">
    <name type="scientific">Sanghuangporus baumii</name>
    <name type="common">Phellinus baumii</name>
    <dbReference type="NCBI Taxonomy" id="108892"/>
    <lineage>
        <taxon>Eukaryota</taxon>
        <taxon>Fungi</taxon>
        <taxon>Dikarya</taxon>
        <taxon>Basidiomycota</taxon>
        <taxon>Agaricomycotina</taxon>
        <taxon>Agaricomycetes</taxon>
        <taxon>Hymenochaetales</taxon>
        <taxon>Hymenochaetaceae</taxon>
        <taxon>Sanghuangporus</taxon>
    </lineage>
</organism>
<feature type="compositionally biased region" description="Gly residues" evidence="14">
    <location>
        <begin position="23"/>
        <end position="38"/>
    </location>
</feature>
<evidence type="ECO:0000256" key="12">
    <source>
        <dbReference type="ARBA" id="ARBA00023180"/>
    </source>
</evidence>
<dbReference type="EMBL" id="LNZH02000194">
    <property type="protein sequence ID" value="OCB87148.1"/>
    <property type="molecule type" value="Genomic_DNA"/>
</dbReference>
<comment type="similarity">
    <text evidence="2">Belongs to the ferric reductase (FRE) family.</text>
</comment>
<dbReference type="InterPro" id="IPR017938">
    <property type="entry name" value="Riboflavin_synthase-like_b-brl"/>
</dbReference>
<evidence type="ECO:0000256" key="14">
    <source>
        <dbReference type="SAM" id="MobiDB-lite"/>
    </source>
</evidence>
<name>A0A9Q5HW85_SANBA</name>
<dbReference type="Pfam" id="PF08030">
    <property type="entry name" value="NAD_binding_6"/>
    <property type="match status" value="1"/>
</dbReference>
<feature type="compositionally biased region" description="Polar residues" evidence="14">
    <location>
        <begin position="1"/>
        <end position="11"/>
    </location>
</feature>
<dbReference type="GO" id="GO:0005886">
    <property type="term" value="C:plasma membrane"/>
    <property type="evidence" value="ECO:0007669"/>
    <property type="project" value="UniProtKB-SubCell"/>
</dbReference>
<dbReference type="SFLD" id="SFLDS00052">
    <property type="entry name" value="Ferric_Reductase_Domain"/>
    <property type="match status" value="1"/>
</dbReference>